<dbReference type="GO" id="GO:0046872">
    <property type="term" value="F:metal ion binding"/>
    <property type="evidence" value="ECO:0007669"/>
    <property type="project" value="UniProtKB-KW"/>
</dbReference>
<dbReference type="Proteomes" id="UP000194450">
    <property type="component" value="Unassembled WGS sequence"/>
</dbReference>
<dbReference type="Pfam" id="PF08241">
    <property type="entry name" value="Methyltransf_11"/>
    <property type="match status" value="1"/>
</dbReference>
<dbReference type="InterPro" id="IPR016718">
    <property type="entry name" value="rRNA_m1G-MeTrfase_A_prd"/>
</dbReference>
<evidence type="ECO:0000259" key="3">
    <source>
        <dbReference type="Pfam" id="PF08241"/>
    </source>
</evidence>
<feature type="binding site" evidence="2">
    <location>
        <begin position="102"/>
        <end position="103"/>
    </location>
    <ligand>
        <name>S-adenosyl-L-methionine</name>
        <dbReference type="ChEBI" id="CHEBI:59789"/>
    </ligand>
</feature>
<dbReference type="SUPFAM" id="SSF53335">
    <property type="entry name" value="S-adenosyl-L-methionine-dependent methyltransferases"/>
    <property type="match status" value="1"/>
</dbReference>
<keyword evidence="1" id="KW-0862">Zinc</keyword>
<evidence type="ECO:0000313" key="6">
    <source>
        <dbReference type="Proteomes" id="UP000194450"/>
    </source>
</evidence>
<dbReference type="PANTHER" id="PTHR43460">
    <property type="entry name" value="METHYLTRANSFERASE"/>
    <property type="match status" value="1"/>
</dbReference>
<feature type="binding site" evidence="1">
    <location>
        <position position="27"/>
    </location>
    <ligand>
        <name>Zn(2+)</name>
        <dbReference type="ChEBI" id="CHEBI:29105"/>
    </ligand>
</feature>
<dbReference type="InterPro" id="IPR029063">
    <property type="entry name" value="SAM-dependent_MTases_sf"/>
</dbReference>
<evidence type="ECO:0000313" key="5">
    <source>
        <dbReference type="EMBL" id="SMQ64571.1"/>
    </source>
</evidence>
<dbReference type="Gene3D" id="3.40.50.150">
    <property type="entry name" value="Vaccinia Virus protein VP39"/>
    <property type="match status" value="1"/>
</dbReference>
<evidence type="ECO:0000256" key="2">
    <source>
        <dbReference type="PIRSR" id="PIRSR018249-2"/>
    </source>
</evidence>
<accession>A0A1Y6ETM6</accession>
<dbReference type="InterPro" id="IPR052939">
    <property type="entry name" value="23S_rRNA_MeTrnsfrase_RlmA"/>
</dbReference>
<dbReference type="GO" id="GO:0008757">
    <property type="term" value="F:S-adenosylmethionine-dependent methyltransferase activity"/>
    <property type="evidence" value="ECO:0007669"/>
    <property type="project" value="InterPro"/>
</dbReference>
<feature type="binding site" evidence="1">
    <location>
        <position position="10"/>
    </location>
    <ligand>
        <name>Zn(2+)</name>
        <dbReference type="ChEBI" id="CHEBI:29105"/>
    </ligand>
</feature>
<dbReference type="CDD" id="cd02440">
    <property type="entry name" value="AdoMet_MTases"/>
    <property type="match status" value="1"/>
</dbReference>
<dbReference type="NCBIfam" id="NF008300">
    <property type="entry name" value="PRK11088.1"/>
    <property type="match status" value="1"/>
</dbReference>
<keyword evidence="6" id="KW-1185">Reference proteome</keyword>
<dbReference type="PIRSF" id="PIRSF018249">
    <property type="entry name" value="MyrA_prd"/>
    <property type="match status" value="1"/>
</dbReference>
<keyword evidence="2" id="KW-0949">S-adenosyl-L-methionine</keyword>
<keyword evidence="5" id="KW-0489">Methyltransferase</keyword>
<gene>
    <name evidence="5" type="ORF">SAMN06297229_1052</name>
</gene>
<dbReference type="RefSeq" id="WP_086434165.1">
    <property type="nucleotide sequence ID" value="NZ_FXWH01000001.1"/>
</dbReference>
<dbReference type="InterPro" id="IPR048647">
    <property type="entry name" value="RlmA_N"/>
</dbReference>
<dbReference type="GO" id="GO:0032259">
    <property type="term" value="P:methylation"/>
    <property type="evidence" value="ECO:0007669"/>
    <property type="project" value="UniProtKB-KW"/>
</dbReference>
<dbReference type="InterPro" id="IPR013216">
    <property type="entry name" value="Methyltransf_11"/>
</dbReference>
<sequence>MASCYQCPLCQQPLVLTERSWRCDKRHSFDVAREGYVNLLPVQQKNSLDPGDSKDMLQARRAFLEAGHYAPLVQALQQLVADQLPKFESGNGIRLLDIGAGEGYYTKHISSVLPAGSDSYGMDIAKAGMKLAAKRYSELNWAVASAYQLPYWSNSFDLIMRVYAPSDADEIARCLKPGGQLFTVTPAPKHLFEFKQALYAEPQLHSDVVTQYPQLRHEQRERLTLTIAPDSSTCQQLLTMTPLGWKVPANATERFSDKLESLTADFFIDRYLFEGS</sequence>
<feature type="domain" description="23S rRNA (guanine(745)-N(1))-methyltransferase N-terminal" evidence="4">
    <location>
        <begin position="5"/>
        <end position="47"/>
    </location>
</feature>
<dbReference type="Pfam" id="PF21302">
    <property type="entry name" value="Zn_ribbon_RlmA"/>
    <property type="match status" value="1"/>
</dbReference>
<keyword evidence="5" id="KW-0808">Transferase</keyword>
<dbReference type="AlphaFoldDB" id="A0A1Y6ETM6"/>
<organism evidence="5 6">
    <name type="scientific">Pseudidiomarina planktonica</name>
    <dbReference type="NCBI Taxonomy" id="1323738"/>
    <lineage>
        <taxon>Bacteria</taxon>
        <taxon>Pseudomonadati</taxon>
        <taxon>Pseudomonadota</taxon>
        <taxon>Gammaproteobacteria</taxon>
        <taxon>Alteromonadales</taxon>
        <taxon>Idiomarinaceae</taxon>
        <taxon>Pseudidiomarina</taxon>
    </lineage>
</organism>
<protein>
    <submittedName>
        <fullName evidence="5">23S rRNA (Guanine745-N1)-methyltransferase</fullName>
    </submittedName>
</protein>
<feature type="domain" description="Methyltransferase type 11" evidence="3">
    <location>
        <begin position="96"/>
        <end position="182"/>
    </location>
</feature>
<evidence type="ECO:0000259" key="4">
    <source>
        <dbReference type="Pfam" id="PF21302"/>
    </source>
</evidence>
<dbReference type="OrthoDB" id="108476at2"/>
<feature type="binding site" evidence="2">
    <location>
        <position position="69"/>
    </location>
    <ligand>
        <name>S-adenosyl-L-methionine</name>
        <dbReference type="ChEBI" id="CHEBI:59789"/>
    </ligand>
</feature>
<name>A0A1Y6ETM6_9GAMM</name>
<proteinExistence type="predicted"/>
<feature type="binding site" evidence="2">
    <location>
        <position position="190"/>
    </location>
    <ligand>
        <name>S-adenosyl-L-methionine</name>
        <dbReference type="ChEBI" id="CHEBI:59789"/>
    </ligand>
</feature>
<reference evidence="6" key="1">
    <citation type="submission" date="2017-04" db="EMBL/GenBank/DDBJ databases">
        <authorList>
            <person name="Varghese N."/>
            <person name="Submissions S."/>
        </authorList>
    </citation>
    <scope>NUCLEOTIDE SEQUENCE [LARGE SCALE GENOMIC DNA]</scope>
</reference>
<feature type="binding site" evidence="1">
    <location>
        <position position="23"/>
    </location>
    <ligand>
        <name>Zn(2+)</name>
        <dbReference type="ChEBI" id="CHEBI:29105"/>
    </ligand>
</feature>
<dbReference type="PANTHER" id="PTHR43460:SF1">
    <property type="entry name" value="METHYLTRANSFERASE TYPE 11 DOMAIN-CONTAINING PROTEIN"/>
    <property type="match status" value="1"/>
</dbReference>
<keyword evidence="1" id="KW-0479">Metal-binding</keyword>
<feature type="binding site" evidence="1">
    <location>
        <position position="7"/>
    </location>
    <ligand>
        <name>Zn(2+)</name>
        <dbReference type="ChEBI" id="CHEBI:29105"/>
    </ligand>
</feature>
<dbReference type="EMBL" id="FXWH01000001">
    <property type="protein sequence ID" value="SMQ64571.1"/>
    <property type="molecule type" value="Genomic_DNA"/>
</dbReference>
<evidence type="ECO:0000256" key="1">
    <source>
        <dbReference type="PIRSR" id="PIRSR018249-1"/>
    </source>
</evidence>